<feature type="region of interest" description="Disordered" evidence="2">
    <location>
        <begin position="248"/>
        <end position="274"/>
    </location>
</feature>
<dbReference type="Pfam" id="PF00656">
    <property type="entry name" value="Peptidase_C14"/>
    <property type="match status" value="1"/>
</dbReference>
<dbReference type="GO" id="GO:0004197">
    <property type="term" value="F:cysteine-type endopeptidase activity"/>
    <property type="evidence" value="ECO:0007669"/>
    <property type="project" value="InterPro"/>
</dbReference>
<dbReference type="PANTHER" id="PTHR48104">
    <property type="entry name" value="METACASPASE-4"/>
    <property type="match status" value="1"/>
</dbReference>
<evidence type="ECO:0000256" key="1">
    <source>
        <dbReference type="ARBA" id="ARBA00009005"/>
    </source>
</evidence>
<feature type="region of interest" description="Disordered" evidence="2">
    <location>
        <begin position="370"/>
        <end position="390"/>
    </location>
</feature>
<evidence type="ECO:0000259" key="3">
    <source>
        <dbReference type="Pfam" id="PF00656"/>
    </source>
</evidence>
<dbReference type="EMBL" id="BPQB01000002">
    <property type="protein sequence ID" value="GJE85500.1"/>
    <property type="molecule type" value="Genomic_DNA"/>
</dbReference>
<gene>
    <name evidence="4" type="ORF">PsYK624_015790</name>
</gene>
<dbReference type="GO" id="GO:0006508">
    <property type="term" value="P:proteolysis"/>
    <property type="evidence" value="ECO:0007669"/>
    <property type="project" value="InterPro"/>
</dbReference>
<protein>
    <submittedName>
        <fullName evidence="4">Caspase family protein</fullName>
    </submittedName>
</protein>
<dbReference type="Gene3D" id="3.40.50.12660">
    <property type="match status" value="1"/>
</dbReference>
<reference evidence="4 5" key="1">
    <citation type="submission" date="2021-08" db="EMBL/GenBank/DDBJ databases">
        <title>Draft Genome Sequence of Phanerochaete sordida strain YK-624.</title>
        <authorList>
            <person name="Mori T."/>
            <person name="Dohra H."/>
            <person name="Suzuki T."/>
            <person name="Kawagishi H."/>
            <person name="Hirai H."/>
        </authorList>
    </citation>
    <scope>NUCLEOTIDE SEQUENCE [LARGE SCALE GENOMIC DNA]</scope>
    <source>
        <strain evidence="4 5">YK-624</strain>
    </source>
</reference>
<dbReference type="InterPro" id="IPR050452">
    <property type="entry name" value="Metacaspase"/>
</dbReference>
<organism evidence="4 5">
    <name type="scientific">Phanerochaete sordida</name>
    <dbReference type="NCBI Taxonomy" id="48140"/>
    <lineage>
        <taxon>Eukaryota</taxon>
        <taxon>Fungi</taxon>
        <taxon>Dikarya</taxon>
        <taxon>Basidiomycota</taxon>
        <taxon>Agaricomycotina</taxon>
        <taxon>Agaricomycetes</taxon>
        <taxon>Polyporales</taxon>
        <taxon>Phanerochaetaceae</taxon>
        <taxon>Phanerochaete</taxon>
    </lineage>
</organism>
<evidence type="ECO:0000313" key="5">
    <source>
        <dbReference type="Proteomes" id="UP000703269"/>
    </source>
</evidence>
<evidence type="ECO:0000256" key="2">
    <source>
        <dbReference type="SAM" id="MobiDB-lite"/>
    </source>
</evidence>
<comment type="caution">
    <text evidence="4">The sequence shown here is derived from an EMBL/GenBank/DDBJ whole genome shotgun (WGS) entry which is preliminary data.</text>
</comment>
<comment type="similarity">
    <text evidence="1">Belongs to the peptidase C14B family.</text>
</comment>
<dbReference type="GO" id="GO:0005737">
    <property type="term" value="C:cytoplasm"/>
    <property type="evidence" value="ECO:0007669"/>
    <property type="project" value="TreeGrafter"/>
</dbReference>
<dbReference type="OrthoDB" id="3223806at2759"/>
<dbReference type="Proteomes" id="UP000703269">
    <property type="component" value="Unassembled WGS sequence"/>
</dbReference>
<feature type="compositionally biased region" description="Low complexity" evidence="2">
    <location>
        <begin position="250"/>
        <end position="274"/>
    </location>
</feature>
<dbReference type="AlphaFoldDB" id="A0A9P3G0J2"/>
<proteinExistence type="inferred from homology"/>
<evidence type="ECO:0000313" key="4">
    <source>
        <dbReference type="EMBL" id="GJE85500.1"/>
    </source>
</evidence>
<dbReference type="PANTHER" id="PTHR48104:SF30">
    <property type="entry name" value="METACASPASE-1"/>
    <property type="match status" value="1"/>
</dbReference>
<dbReference type="InterPro" id="IPR011600">
    <property type="entry name" value="Pept_C14_caspase"/>
</dbReference>
<feature type="region of interest" description="Disordered" evidence="2">
    <location>
        <begin position="107"/>
        <end position="126"/>
    </location>
</feature>
<name>A0A9P3G0J2_9APHY</name>
<keyword evidence="5" id="KW-1185">Reference proteome</keyword>
<accession>A0A9P3G0J2</accession>
<feature type="domain" description="Peptidase C14 caspase" evidence="3">
    <location>
        <begin position="19"/>
        <end position="355"/>
    </location>
</feature>
<sequence>MPHAGSHLRVVLPARHRTRKAMLVGVRYNELDRQQPLMKYMLKSTYADVEHLEELLTDTMKFAPEDIAVFRDDIPTGASSYPNRENLLRGMRELVSDVKPGDHLVFHFSGHGSQKPDQDGDEDDGLDEAVWPADVKPGVGAYDAENVILDDEIKEILVNKIPSGAHLIIILDCCHSGSGADLKHCHKDHWEAQVHDEILHPLQASKVSVQKIGLKGLVTEKPNRDTTSPMTSFSPRNIPEISVLSPLTPPTADASCPSPSSTSSTPASSLFDWPTSTPSTASSFSSFDEQPLQPVNCLPKQPVVISWAACQDPDTTLSLANSGGYFVKAFVEAFREVEDATHETLLHLIKEKMRASLDQFVEGVVQRACPSTTHHPSPPQNFIGGHTSRHQHNPREIKVEKAIWESLEKGKQAHPEPMLATLHDYHGVLRTPVASVFGIAVSVTSEPETKEADQTFEAATDVTVQA</sequence>